<name>A0A0U2ZAI1_9BACL</name>
<dbReference type="STRING" id="200991.AUC31_02255"/>
<accession>A0A0U2ZAI1</accession>
<dbReference type="Pfam" id="PF01642">
    <property type="entry name" value="MM_CoA_mutase"/>
    <property type="match status" value="1"/>
</dbReference>
<dbReference type="AlphaFoldDB" id="A0A0U2ZAI1"/>
<dbReference type="InterPro" id="IPR006099">
    <property type="entry name" value="MeMalonylCoA_mutase_a/b_cat"/>
</dbReference>
<feature type="domain" description="Methylmalonyl-CoA mutase alpha/beta chain catalytic" evidence="1">
    <location>
        <begin position="177"/>
        <end position="450"/>
    </location>
</feature>
<dbReference type="Proteomes" id="UP000067683">
    <property type="component" value="Chromosome"/>
</dbReference>
<evidence type="ECO:0000259" key="1">
    <source>
        <dbReference type="Pfam" id="PF01642"/>
    </source>
</evidence>
<dbReference type="RefSeq" id="WP_058380857.1">
    <property type="nucleotide sequence ID" value="NZ_CP013659.2"/>
</dbReference>
<dbReference type="Gene3D" id="3.40.50.280">
    <property type="entry name" value="Cobalamin-binding domain"/>
    <property type="match status" value="1"/>
</dbReference>
<gene>
    <name evidence="2" type="ORF">AUC31_02255</name>
</gene>
<dbReference type="GO" id="GO:0031419">
    <property type="term" value="F:cobalamin binding"/>
    <property type="evidence" value="ECO:0007669"/>
    <property type="project" value="InterPro"/>
</dbReference>
<dbReference type="PANTHER" id="PTHR48101">
    <property type="entry name" value="METHYLMALONYL-COA MUTASE, MITOCHONDRIAL-RELATED"/>
    <property type="match status" value="1"/>
</dbReference>
<dbReference type="InterPro" id="IPR016176">
    <property type="entry name" value="Cbl-dep_enz_cat"/>
</dbReference>
<dbReference type="KEGG" id="prt:AUC31_02255"/>
<dbReference type="GO" id="GO:0016866">
    <property type="term" value="F:intramolecular transferase activity"/>
    <property type="evidence" value="ECO:0007669"/>
    <property type="project" value="InterPro"/>
</dbReference>
<organism evidence="2 3">
    <name type="scientific">Planococcus rifietoensis</name>
    <dbReference type="NCBI Taxonomy" id="200991"/>
    <lineage>
        <taxon>Bacteria</taxon>
        <taxon>Bacillati</taxon>
        <taxon>Bacillota</taxon>
        <taxon>Bacilli</taxon>
        <taxon>Bacillales</taxon>
        <taxon>Caryophanaceae</taxon>
        <taxon>Planococcus</taxon>
    </lineage>
</organism>
<evidence type="ECO:0000313" key="2">
    <source>
        <dbReference type="EMBL" id="ALS74149.1"/>
    </source>
</evidence>
<dbReference type="EMBL" id="CP013659">
    <property type="protein sequence ID" value="ALS74149.1"/>
    <property type="molecule type" value="Genomic_DNA"/>
</dbReference>
<dbReference type="Gene3D" id="3.20.20.240">
    <property type="entry name" value="Methylmalonyl-CoA mutase"/>
    <property type="match status" value="2"/>
</dbReference>
<proteinExistence type="predicted"/>
<dbReference type="SUPFAM" id="SSF51703">
    <property type="entry name" value="Cobalamin (vitamin B12)-dependent enzymes"/>
    <property type="match status" value="1"/>
</dbReference>
<dbReference type="PANTHER" id="PTHR48101:SF1">
    <property type="entry name" value="METHYLMALONYL-COA MUTASE, LARGE SUBUNIT"/>
    <property type="match status" value="1"/>
</dbReference>
<protein>
    <submittedName>
        <fullName evidence="2">Methylmalonyl-CoA mutase</fullName>
    </submittedName>
</protein>
<dbReference type="OrthoDB" id="9762378at2"/>
<evidence type="ECO:0000313" key="3">
    <source>
        <dbReference type="Proteomes" id="UP000067683"/>
    </source>
</evidence>
<keyword evidence="3" id="KW-1185">Reference proteome</keyword>
<sequence length="564" mass="62913">MTIESMKNIQFPERTYEEWKQAAEAALKGKDFEKVMKTSTIEDITLEPLYTKDMLERSVSDVDAQVAAVQSGKFGPSWLVAQEITAHNAEQFLAVTKDDLARGNEAVVYSGAQPFDWTEAQLEQLAELIVRYPIYFKLTEDEDPILRVFERLTAEQRATVHGVIFTEEPIEAPENVRTGLIDTLPTHNAGGTIIHELGVALSMMAEALDQQNFEAAAKSFWVRFAVDTHFFQEISKIRAFRVLWQAFCSAYGKQAPRIPVFTETSVRSYSKLDPYVNLLRAGNATFSAVLAGTDGHTVHPHDFLTVPTGSSRRIARNVQLVIKEESHVSHVTDAAAGSYYIESLTREYVDAAWSYFLEIQEAGGYSTVKRTGWLTDDIQAKWLDREQQVANRKASLIGTNNYANPQEPVKDAKIDTAHLEYMTAKRLATPFEKLRAESRETSVKSAIILLEPLKAVKPQADFVQGFLSVAGIEPEISPYLSSADEVNRYIRSEELDYAVLCGSRDTFDKIIPQLDAKAAIDVAGKIDAETLKTWEANGIRDSLYAGKPLIDKLDAVLSLGKEAL</sequence>
<reference evidence="2" key="1">
    <citation type="submission" date="2016-01" db="EMBL/GenBank/DDBJ databases">
        <title>Complete genome of Planococcus rifietoensis type strain M8.</title>
        <authorList>
            <person name="See-Too W.S."/>
        </authorList>
    </citation>
    <scope>NUCLEOTIDE SEQUENCE [LARGE SCALE GENOMIC DNA]</scope>
    <source>
        <strain evidence="2">M8</strain>
    </source>
</reference>